<dbReference type="AlphaFoldDB" id="A0A9Q1EBA8"/>
<evidence type="ECO:0000256" key="1">
    <source>
        <dbReference type="SAM" id="MobiDB-lite"/>
    </source>
</evidence>
<gene>
    <name evidence="2" type="ORF">SKAU_G00390160</name>
</gene>
<feature type="compositionally biased region" description="Basic and acidic residues" evidence="1">
    <location>
        <begin position="47"/>
        <end position="56"/>
    </location>
</feature>
<dbReference type="EMBL" id="JAINUF010000020">
    <property type="protein sequence ID" value="KAJ8335674.1"/>
    <property type="molecule type" value="Genomic_DNA"/>
</dbReference>
<protein>
    <submittedName>
        <fullName evidence="2">Uncharacterized protein</fullName>
    </submittedName>
</protein>
<proteinExistence type="predicted"/>
<sequence length="147" mass="15524">MWRLMGSGVMTAGGWDCFLPSICQSAVRTSVTARSSAPKGFRARKPHSAERGGGCRRERHRLRRATASPAVTASAPADEPREQRGGASGGGEGAAGTHAVEARSSWAVGSHRGSRTRGSPGEAKPKRRNRDGALFLLLLLFLGHPLP</sequence>
<feature type="compositionally biased region" description="Low complexity" evidence="1">
    <location>
        <begin position="65"/>
        <end position="77"/>
    </location>
</feature>
<reference evidence="2" key="1">
    <citation type="journal article" date="2023" name="Science">
        <title>Genome structures resolve the early diversification of teleost fishes.</title>
        <authorList>
            <person name="Parey E."/>
            <person name="Louis A."/>
            <person name="Montfort J."/>
            <person name="Bouchez O."/>
            <person name="Roques C."/>
            <person name="Iampietro C."/>
            <person name="Lluch J."/>
            <person name="Castinel A."/>
            <person name="Donnadieu C."/>
            <person name="Desvignes T."/>
            <person name="Floi Bucao C."/>
            <person name="Jouanno E."/>
            <person name="Wen M."/>
            <person name="Mejri S."/>
            <person name="Dirks R."/>
            <person name="Jansen H."/>
            <person name="Henkel C."/>
            <person name="Chen W.J."/>
            <person name="Zahm M."/>
            <person name="Cabau C."/>
            <person name="Klopp C."/>
            <person name="Thompson A.W."/>
            <person name="Robinson-Rechavi M."/>
            <person name="Braasch I."/>
            <person name="Lecointre G."/>
            <person name="Bobe J."/>
            <person name="Postlethwait J.H."/>
            <person name="Berthelot C."/>
            <person name="Roest Crollius H."/>
            <person name="Guiguen Y."/>
        </authorList>
    </citation>
    <scope>NUCLEOTIDE SEQUENCE</scope>
    <source>
        <strain evidence="2">WJC10195</strain>
    </source>
</reference>
<name>A0A9Q1EBA8_SYNKA</name>
<comment type="caution">
    <text evidence="2">The sequence shown here is derived from an EMBL/GenBank/DDBJ whole genome shotgun (WGS) entry which is preliminary data.</text>
</comment>
<dbReference type="Proteomes" id="UP001152622">
    <property type="component" value="Chromosome 20"/>
</dbReference>
<evidence type="ECO:0000313" key="2">
    <source>
        <dbReference type="EMBL" id="KAJ8335674.1"/>
    </source>
</evidence>
<organism evidence="2 3">
    <name type="scientific">Synaphobranchus kaupii</name>
    <name type="common">Kaup's arrowtooth eel</name>
    <dbReference type="NCBI Taxonomy" id="118154"/>
    <lineage>
        <taxon>Eukaryota</taxon>
        <taxon>Metazoa</taxon>
        <taxon>Chordata</taxon>
        <taxon>Craniata</taxon>
        <taxon>Vertebrata</taxon>
        <taxon>Euteleostomi</taxon>
        <taxon>Actinopterygii</taxon>
        <taxon>Neopterygii</taxon>
        <taxon>Teleostei</taxon>
        <taxon>Anguilliformes</taxon>
        <taxon>Synaphobranchidae</taxon>
        <taxon>Synaphobranchus</taxon>
    </lineage>
</organism>
<evidence type="ECO:0000313" key="3">
    <source>
        <dbReference type="Proteomes" id="UP001152622"/>
    </source>
</evidence>
<keyword evidence="3" id="KW-1185">Reference proteome</keyword>
<accession>A0A9Q1EBA8</accession>
<feature type="region of interest" description="Disordered" evidence="1">
    <location>
        <begin position="31"/>
        <end position="129"/>
    </location>
</feature>